<dbReference type="Gene3D" id="3.40.50.300">
    <property type="entry name" value="P-loop containing nucleotide triphosphate hydrolases"/>
    <property type="match status" value="2"/>
</dbReference>
<dbReference type="FunFam" id="3.40.50.300:FF:001447">
    <property type="entry name" value="Ras-related protein Rab-1B"/>
    <property type="match status" value="1"/>
</dbReference>
<dbReference type="GO" id="GO:0045335">
    <property type="term" value="C:phagocytic vesicle"/>
    <property type="evidence" value="ECO:0007669"/>
    <property type="project" value="TreeGrafter"/>
</dbReference>
<dbReference type="Proteomes" id="UP000054937">
    <property type="component" value="Unassembled WGS sequence"/>
</dbReference>
<name>A0A0V0QHB5_PSEPJ</name>
<accession>A0A0V0QHB5</accession>
<evidence type="ECO:0000256" key="3">
    <source>
        <dbReference type="ARBA" id="ARBA00023134"/>
    </source>
</evidence>
<dbReference type="PANTHER" id="PTHR47981:SF20">
    <property type="entry name" value="RAS-RELATED PROTEIN RAB-7A"/>
    <property type="match status" value="1"/>
</dbReference>
<dbReference type="SMART" id="SM00175">
    <property type="entry name" value="RAB"/>
    <property type="match status" value="1"/>
</dbReference>
<keyword evidence="3" id="KW-0342">GTP-binding</keyword>
<dbReference type="InterPro" id="IPR005225">
    <property type="entry name" value="Small_GTP-bd"/>
</dbReference>
<comment type="similarity">
    <text evidence="1">Belongs to the small GTPase superfamily. Rab family.</text>
</comment>
<dbReference type="PROSITE" id="PS51417">
    <property type="entry name" value="ARF"/>
    <property type="match status" value="1"/>
</dbReference>
<dbReference type="OrthoDB" id="265044at2759"/>
<evidence type="ECO:0000256" key="2">
    <source>
        <dbReference type="ARBA" id="ARBA00022741"/>
    </source>
</evidence>
<dbReference type="SUPFAM" id="SSF52540">
    <property type="entry name" value="P-loop containing nucleoside triphosphate hydrolases"/>
    <property type="match status" value="1"/>
</dbReference>
<gene>
    <name evidence="4" type="ORF">PPERSA_03733</name>
</gene>
<comment type="caution">
    <text evidence="4">The sequence shown here is derived from an EMBL/GenBank/DDBJ whole genome shotgun (WGS) entry which is preliminary data.</text>
</comment>
<dbReference type="GO" id="GO:0090385">
    <property type="term" value="P:phagosome-lysosome fusion"/>
    <property type="evidence" value="ECO:0007669"/>
    <property type="project" value="TreeGrafter"/>
</dbReference>
<proteinExistence type="inferred from homology"/>
<dbReference type="NCBIfam" id="TIGR00231">
    <property type="entry name" value="small_GTP"/>
    <property type="match status" value="1"/>
</dbReference>
<dbReference type="AlphaFoldDB" id="A0A0V0QHB5"/>
<dbReference type="PROSITE" id="PS51419">
    <property type="entry name" value="RAB"/>
    <property type="match status" value="1"/>
</dbReference>
<dbReference type="EMBL" id="LDAU01000168">
    <property type="protein sequence ID" value="KRX01649.1"/>
    <property type="molecule type" value="Genomic_DNA"/>
</dbReference>
<dbReference type="SMART" id="SM00174">
    <property type="entry name" value="RHO"/>
    <property type="match status" value="1"/>
</dbReference>
<protein>
    <submittedName>
        <fullName evidence="4">p-loop containing nucleoside triphosphate hydrolase</fullName>
    </submittedName>
</protein>
<dbReference type="GO" id="GO:0005525">
    <property type="term" value="F:GTP binding"/>
    <property type="evidence" value="ECO:0007669"/>
    <property type="project" value="UniProtKB-KW"/>
</dbReference>
<dbReference type="GO" id="GO:0005770">
    <property type="term" value="C:late endosome"/>
    <property type="evidence" value="ECO:0007669"/>
    <property type="project" value="TreeGrafter"/>
</dbReference>
<evidence type="ECO:0000256" key="1">
    <source>
        <dbReference type="ARBA" id="ARBA00006270"/>
    </source>
</evidence>
<keyword evidence="2" id="KW-0547">Nucleotide-binding</keyword>
<dbReference type="SMART" id="SM00173">
    <property type="entry name" value="RAS"/>
    <property type="match status" value="1"/>
</dbReference>
<dbReference type="CDD" id="cd00154">
    <property type="entry name" value="Rab"/>
    <property type="match status" value="1"/>
</dbReference>
<dbReference type="PRINTS" id="PR00449">
    <property type="entry name" value="RASTRNSFRMNG"/>
</dbReference>
<dbReference type="InParanoid" id="A0A0V0QHB5"/>
<dbReference type="InterPro" id="IPR027417">
    <property type="entry name" value="P-loop_NTPase"/>
</dbReference>
<keyword evidence="4" id="KW-0378">Hydrolase</keyword>
<reference evidence="4 5" key="1">
    <citation type="journal article" date="2015" name="Sci. Rep.">
        <title>Genome of the facultative scuticociliatosis pathogen Pseudocohnilembus persalinus provides insight into its virulence through horizontal gene transfer.</title>
        <authorList>
            <person name="Xiong J."/>
            <person name="Wang G."/>
            <person name="Cheng J."/>
            <person name="Tian M."/>
            <person name="Pan X."/>
            <person name="Warren A."/>
            <person name="Jiang C."/>
            <person name="Yuan D."/>
            <person name="Miao W."/>
        </authorList>
    </citation>
    <scope>NUCLEOTIDE SEQUENCE [LARGE SCALE GENOMIC DNA]</scope>
    <source>
        <strain evidence="4">36N120E</strain>
    </source>
</reference>
<dbReference type="InterPro" id="IPR001806">
    <property type="entry name" value="Small_GTPase"/>
</dbReference>
<dbReference type="Pfam" id="PF00071">
    <property type="entry name" value="Ras"/>
    <property type="match status" value="1"/>
</dbReference>
<dbReference type="GO" id="GO:0005764">
    <property type="term" value="C:lysosome"/>
    <property type="evidence" value="ECO:0007669"/>
    <property type="project" value="TreeGrafter"/>
</dbReference>
<dbReference type="PANTHER" id="PTHR47981">
    <property type="entry name" value="RAB FAMILY"/>
    <property type="match status" value="1"/>
</dbReference>
<dbReference type="GO" id="GO:0003924">
    <property type="term" value="F:GTPase activity"/>
    <property type="evidence" value="ECO:0007669"/>
    <property type="project" value="InterPro"/>
</dbReference>
<sequence length="320" mass="37303">MQFQSDLLFTKNEQNQDTQITDYSNNFDSEVQIPVYKIILLGNPNVGKTSIIQQFTQSEFRLATQKTQKLDYSYKKVQLNDKSLAKLQIWDTVGQEKFNSMSKNYYKNAHAAIIVISLENQNSVEQLEKWLLALNQSSAHPSLQKIVIANKIDINSSFYVQAQEQQQNTNKPAKNQLQYGDNNFQNNYYNHINKIEQNTNYKSDVSEITAVSNENDYHNNENTDDDQYGQKQFVQKTTVYESEQDILDQLEFESFCFQNNLKFFYASAKTKFNIENAFQYLAQKIQKNADLFENQKSTTILTAQKSLSKIERYNQNKNCC</sequence>
<dbReference type="PROSITE" id="PS51421">
    <property type="entry name" value="RAS"/>
    <property type="match status" value="1"/>
</dbReference>
<keyword evidence="5" id="KW-1185">Reference proteome</keyword>
<evidence type="ECO:0000313" key="4">
    <source>
        <dbReference type="EMBL" id="KRX01649.1"/>
    </source>
</evidence>
<evidence type="ECO:0000313" key="5">
    <source>
        <dbReference type="Proteomes" id="UP000054937"/>
    </source>
</evidence>
<organism evidence="4 5">
    <name type="scientific">Pseudocohnilembus persalinus</name>
    <name type="common">Ciliate</name>
    <dbReference type="NCBI Taxonomy" id="266149"/>
    <lineage>
        <taxon>Eukaryota</taxon>
        <taxon>Sar</taxon>
        <taxon>Alveolata</taxon>
        <taxon>Ciliophora</taxon>
        <taxon>Intramacronucleata</taxon>
        <taxon>Oligohymenophorea</taxon>
        <taxon>Scuticociliatia</taxon>
        <taxon>Philasterida</taxon>
        <taxon>Pseudocohnilembidae</taxon>
        <taxon>Pseudocohnilembus</taxon>
    </lineage>
</organism>